<dbReference type="GO" id="GO:0008270">
    <property type="term" value="F:zinc ion binding"/>
    <property type="evidence" value="ECO:0007669"/>
    <property type="project" value="UniProtKB-KW"/>
</dbReference>
<dbReference type="InterPro" id="IPR032001">
    <property type="entry name" value="SAWADEE_dom"/>
</dbReference>
<proteinExistence type="predicted"/>
<name>A0AAD8GSI3_9APIA</name>
<evidence type="ECO:0000259" key="6">
    <source>
        <dbReference type="PROSITE" id="PS50866"/>
    </source>
</evidence>
<evidence type="ECO:0000256" key="4">
    <source>
        <dbReference type="PROSITE-ProRule" id="PRU00027"/>
    </source>
</evidence>
<keyword evidence="8" id="KW-1185">Reference proteome</keyword>
<protein>
    <recommendedName>
        <fullName evidence="9">GOLD domain-containing protein</fullName>
    </recommendedName>
</protein>
<dbReference type="InterPro" id="IPR009038">
    <property type="entry name" value="GOLD_dom"/>
</dbReference>
<dbReference type="SUPFAM" id="SSF57667">
    <property type="entry name" value="beta-beta-alpha zinc fingers"/>
    <property type="match status" value="1"/>
</dbReference>
<dbReference type="PROSITE" id="PS50808">
    <property type="entry name" value="ZF_BED"/>
    <property type="match status" value="1"/>
</dbReference>
<dbReference type="GO" id="GO:0003682">
    <property type="term" value="F:chromatin binding"/>
    <property type="evidence" value="ECO:0007669"/>
    <property type="project" value="InterPro"/>
</dbReference>
<evidence type="ECO:0000313" key="7">
    <source>
        <dbReference type="EMBL" id="KAK1353796.1"/>
    </source>
</evidence>
<dbReference type="EMBL" id="JAUIZM010000012">
    <property type="protein sequence ID" value="KAK1353796.1"/>
    <property type="molecule type" value="Genomic_DNA"/>
</dbReference>
<comment type="caution">
    <text evidence="7">The sequence shown here is derived from an EMBL/GenBank/DDBJ whole genome shotgun (WGS) entry which is preliminary data.</text>
</comment>
<evidence type="ECO:0000256" key="3">
    <source>
        <dbReference type="ARBA" id="ARBA00022833"/>
    </source>
</evidence>
<dbReference type="PANTHER" id="PTHR36384:SF1">
    <property type="entry name" value="SAWADEE PROTEIN"/>
    <property type="match status" value="1"/>
</dbReference>
<dbReference type="Pfam" id="PF01105">
    <property type="entry name" value="EMP24_GP25L"/>
    <property type="match status" value="1"/>
</dbReference>
<dbReference type="Gene3D" id="2.30.30.140">
    <property type="match status" value="1"/>
</dbReference>
<dbReference type="Proteomes" id="UP001237642">
    <property type="component" value="Unassembled WGS sequence"/>
</dbReference>
<dbReference type="Pfam" id="PF02892">
    <property type="entry name" value="zf-BED"/>
    <property type="match status" value="1"/>
</dbReference>
<reference evidence="7" key="1">
    <citation type="submission" date="2023-02" db="EMBL/GenBank/DDBJ databases">
        <title>Genome of toxic invasive species Heracleum sosnowskyi carries increased number of genes despite the absence of recent whole-genome duplications.</title>
        <authorList>
            <person name="Schelkunov M."/>
            <person name="Shtratnikova V."/>
            <person name="Makarenko M."/>
            <person name="Klepikova A."/>
            <person name="Omelchenko D."/>
            <person name="Novikova G."/>
            <person name="Obukhova E."/>
            <person name="Bogdanov V."/>
            <person name="Penin A."/>
            <person name="Logacheva M."/>
        </authorList>
    </citation>
    <scope>NUCLEOTIDE SEQUENCE</scope>
    <source>
        <strain evidence="7">Hsosn_3</strain>
        <tissue evidence="7">Leaf</tissue>
    </source>
</reference>
<keyword evidence="1" id="KW-0479">Metal-binding</keyword>
<evidence type="ECO:0000313" key="8">
    <source>
        <dbReference type="Proteomes" id="UP001237642"/>
    </source>
</evidence>
<keyword evidence="3" id="KW-0862">Zinc</keyword>
<sequence length="693" mass="79102">MATAPPSADIFDLEFRCADDDAWYSVRSILVGDTLTIQFENFPEVSFSTGDFDSFEKIDEFTQRVRPVSTQLQDHECYRIREGMRVCAYSSWREDDLRYYDAVVEAIEYKDHLLEKAEEECLCTFVLSWLHGPNAGNMSPSGVASICIVNTGAPLNSTILTFTKLVKENIERASLRSSTVPKSCATATTKRKSILQDEIQETRRTSHFPAMSNFQIDEDRDIGGVPFNMNKIEEPGNHHYVLIDNLEKDLSPTSIVEFIHKQTSIAAEAYVFPSLLAESYTRGAIVLDSKRSLEEIYEFLINPDHAIISSTGRPWVITEERMRCGYFKTVGSLMPKSQSGIIEDKLKLVRVGTEEYRRAARLKNLFKDFIDHQRQLHESSMKERNEFESNDHLGVGTCASTEAPVPVDTATSVRQKRKPMKLKSSVWSHFDRFKNEQGEKRARCKYCHKDYSGEGANGTSGLTAHLRTCKILSNNSRMAKVSLGCVPKLMIPMMGFMLIIVQQVAGIRFVIDREECFSHKVEYEGDNVHLSFVVIKSDAPWSYGDQGVDLVIKGPTGDQIHDFRDKTTEKFEFMAQKRGVYRFCFTNKSPYHETIDFDVHVGHFAYYDQHAKDEHFNPLLEHISKLEEALYNIQFEQHWLEAQTDRQAIVNEGLSRRAIHKALFESAALIGASVLQVYLLQRLFERKLGTSRV</sequence>
<dbReference type="GO" id="GO:0003677">
    <property type="term" value="F:DNA binding"/>
    <property type="evidence" value="ECO:0007669"/>
    <property type="project" value="InterPro"/>
</dbReference>
<evidence type="ECO:0008006" key="9">
    <source>
        <dbReference type="Google" id="ProtNLM"/>
    </source>
</evidence>
<keyword evidence="2 4" id="KW-0863">Zinc-finger</keyword>
<reference evidence="7" key="2">
    <citation type="submission" date="2023-05" db="EMBL/GenBank/DDBJ databases">
        <authorList>
            <person name="Schelkunov M.I."/>
        </authorList>
    </citation>
    <scope>NUCLEOTIDE SEQUENCE</scope>
    <source>
        <strain evidence="7">Hsosn_3</strain>
        <tissue evidence="7">Leaf</tissue>
    </source>
</reference>
<evidence type="ECO:0000256" key="2">
    <source>
        <dbReference type="ARBA" id="ARBA00022771"/>
    </source>
</evidence>
<dbReference type="SMART" id="SM01190">
    <property type="entry name" value="EMP24_GP25L"/>
    <property type="match status" value="1"/>
</dbReference>
<evidence type="ECO:0000259" key="5">
    <source>
        <dbReference type="PROSITE" id="PS50808"/>
    </source>
</evidence>
<dbReference type="PROSITE" id="PS50866">
    <property type="entry name" value="GOLD"/>
    <property type="match status" value="1"/>
</dbReference>
<dbReference type="AlphaFoldDB" id="A0AAD8GSI3"/>
<dbReference type="Pfam" id="PF16719">
    <property type="entry name" value="SAWADEE"/>
    <property type="match status" value="1"/>
</dbReference>
<dbReference type="PANTHER" id="PTHR36384">
    <property type="entry name" value="SAWADEE PROTEIN"/>
    <property type="match status" value="1"/>
</dbReference>
<accession>A0AAD8GSI3</accession>
<dbReference type="SMART" id="SM00614">
    <property type="entry name" value="ZnF_BED"/>
    <property type="match status" value="1"/>
</dbReference>
<feature type="domain" description="BED-type" evidence="5">
    <location>
        <begin position="421"/>
        <end position="476"/>
    </location>
</feature>
<dbReference type="InterPro" id="IPR003656">
    <property type="entry name" value="Znf_BED"/>
</dbReference>
<feature type="domain" description="GOLD" evidence="6">
    <location>
        <begin position="514"/>
        <end position="601"/>
    </location>
</feature>
<evidence type="ECO:0000256" key="1">
    <source>
        <dbReference type="ARBA" id="ARBA00022723"/>
    </source>
</evidence>
<organism evidence="7 8">
    <name type="scientific">Heracleum sosnowskyi</name>
    <dbReference type="NCBI Taxonomy" id="360622"/>
    <lineage>
        <taxon>Eukaryota</taxon>
        <taxon>Viridiplantae</taxon>
        <taxon>Streptophyta</taxon>
        <taxon>Embryophyta</taxon>
        <taxon>Tracheophyta</taxon>
        <taxon>Spermatophyta</taxon>
        <taxon>Magnoliopsida</taxon>
        <taxon>eudicotyledons</taxon>
        <taxon>Gunneridae</taxon>
        <taxon>Pentapetalae</taxon>
        <taxon>asterids</taxon>
        <taxon>campanulids</taxon>
        <taxon>Apiales</taxon>
        <taxon>Apiaceae</taxon>
        <taxon>Apioideae</taxon>
        <taxon>apioid superclade</taxon>
        <taxon>Tordylieae</taxon>
        <taxon>Tordyliinae</taxon>
        <taxon>Heracleum</taxon>
    </lineage>
</organism>
<gene>
    <name evidence="7" type="ORF">POM88_052161</name>
</gene>
<dbReference type="InterPro" id="IPR036236">
    <property type="entry name" value="Znf_C2H2_sf"/>
</dbReference>